<dbReference type="EMBL" id="SMFN01000014">
    <property type="protein sequence ID" value="TDE02730.1"/>
    <property type="molecule type" value="Genomic_DNA"/>
</dbReference>
<gene>
    <name evidence="4" type="ORF">E0F91_12015</name>
</gene>
<organism evidence="4 5">
    <name type="scientific">Flavobacterium sandaracinum</name>
    <dbReference type="NCBI Taxonomy" id="2541733"/>
    <lineage>
        <taxon>Bacteria</taxon>
        <taxon>Pseudomonadati</taxon>
        <taxon>Bacteroidota</taxon>
        <taxon>Flavobacteriia</taxon>
        <taxon>Flavobacteriales</taxon>
        <taxon>Flavobacteriaceae</taxon>
        <taxon>Flavobacterium</taxon>
    </lineage>
</organism>
<keyword evidence="1" id="KW-0238">DNA-binding</keyword>
<dbReference type="GO" id="GO:0015074">
    <property type="term" value="P:DNA integration"/>
    <property type="evidence" value="ECO:0007669"/>
    <property type="project" value="InterPro"/>
</dbReference>
<dbReference type="InterPro" id="IPR010998">
    <property type="entry name" value="Integrase_recombinase_N"/>
</dbReference>
<dbReference type="PROSITE" id="PS51898">
    <property type="entry name" value="TYR_RECOMBINASE"/>
    <property type="match status" value="1"/>
</dbReference>
<evidence type="ECO:0000259" key="3">
    <source>
        <dbReference type="PROSITE" id="PS51898"/>
    </source>
</evidence>
<sequence length="392" mass="44630">MKTTTFELRGNTNNKTIQCRVTNGRNNIVRASTGLKIDTENWSTEKQLTKGSNAIEKNINSKLRKICDLVENDLITNIVTTEWLKSIIDIVNGKIKADEKLLFLGACENYIDQKKNLAKNTLDLYNRAFALLTEFIGTSRPQIKAVNKSFMLAFENYLIGTKKLSKNTAIQHTRFIITVLNDCSKERGLEVAISRGYNEKPIKRDKREIVKLDRSELQLIKDLRDLPQHLENSRKWLLIGCEVGQRANDLLSITPSNISNGRLRLTQQKTKKPVVIPLQAETIELLKEFPKQCDIITLNRNIKTLCNLAGLNASVLKRVKENGIEFLKEVPKYEAISTHCMRRSYASNHYNIIPTSLIMSITKHATETQLIKYIGLTDEDIADAYEKALLPK</sequence>
<dbReference type="Pfam" id="PF13102">
    <property type="entry name" value="Phage_int_SAM_5"/>
    <property type="match status" value="1"/>
</dbReference>
<keyword evidence="5" id="KW-1185">Reference proteome</keyword>
<feature type="domain" description="Tyr recombinase" evidence="3">
    <location>
        <begin position="207"/>
        <end position="386"/>
    </location>
</feature>
<dbReference type="InterPro" id="IPR011010">
    <property type="entry name" value="DNA_brk_join_enz"/>
</dbReference>
<dbReference type="Proteomes" id="UP000294644">
    <property type="component" value="Unassembled WGS sequence"/>
</dbReference>
<comment type="caution">
    <text evidence="4">The sequence shown here is derived from an EMBL/GenBank/DDBJ whole genome shotgun (WGS) entry which is preliminary data.</text>
</comment>
<accession>A0A4R5CTJ2</accession>
<dbReference type="RefSeq" id="WP_132066725.1">
    <property type="nucleotide sequence ID" value="NZ_SMFN01000014.1"/>
</dbReference>
<dbReference type="GO" id="GO:0003677">
    <property type="term" value="F:DNA binding"/>
    <property type="evidence" value="ECO:0007669"/>
    <property type="project" value="UniProtKB-KW"/>
</dbReference>
<proteinExistence type="predicted"/>
<dbReference type="Gene3D" id="1.10.443.10">
    <property type="entry name" value="Intergrase catalytic core"/>
    <property type="match status" value="1"/>
</dbReference>
<name>A0A4R5CTJ2_9FLAO</name>
<dbReference type="GO" id="GO:0006310">
    <property type="term" value="P:DNA recombination"/>
    <property type="evidence" value="ECO:0007669"/>
    <property type="project" value="UniProtKB-KW"/>
</dbReference>
<dbReference type="InterPro" id="IPR025269">
    <property type="entry name" value="SAM-like_dom"/>
</dbReference>
<dbReference type="InterPro" id="IPR013762">
    <property type="entry name" value="Integrase-like_cat_sf"/>
</dbReference>
<evidence type="ECO:0000313" key="5">
    <source>
        <dbReference type="Proteomes" id="UP000294644"/>
    </source>
</evidence>
<protein>
    <recommendedName>
        <fullName evidence="3">Tyr recombinase domain-containing protein</fullName>
    </recommendedName>
</protein>
<dbReference type="InterPro" id="IPR002104">
    <property type="entry name" value="Integrase_catalytic"/>
</dbReference>
<evidence type="ECO:0000313" key="4">
    <source>
        <dbReference type="EMBL" id="TDE02730.1"/>
    </source>
</evidence>
<dbReference type="Gene3D" id="1.10.150.130">
    <property type="match status" value="1"/>
</dbReference>
<dbReference type="OrthoDB" id="892893at2"/>
<evidence type="ECO:0000256" key="2">
    <source>
        <dbReference type="ARBA" id="ARBA00023172"/>
    </source>
</evidence>
<dbReference type="Pfam" id="PF00589">
    <property type="entry name" value="Phage_integrase"/>
    <property type="match status" value="1"/>
</dbReference>
<dbReference type="SUPFAM" id="SSF56349">
    <property type="entry name" value="DNA breaking-rejoining enzymes"/>
    <property type="match status" value="1"/>
</dbReference>
<evidence type="ECO:0000256" key="1">
    <source>
        <dbReference type="ARBA" id="ARBA00023125"/>
    </source>
</evidence>
<dbReference type="AlphaFoldDB" id="A0A4R5CTJ2"/>
<keyword evidence="2" id="KW-0233">DNA recombination</keyword>
<reference evidence="4 5" key="1">
    <citation type="submission" date="2019-03" db="EMBL/GenBank/DDBJ databases">
        <title>Flavobacterium LB-D12 sp. nov., isolated from arctic soil.</title>
        <authorList>
            <person name="Chaudhary D.K."/>
        </authorList>
    </citation>
    <scope>NUCLEOTIDE SEQUENCE [LARGE SCALE GENOMIC DNA]</scope>
    <source>
        <strain evidence="4 5">LB-D12</strain>
    </source>
</reference>